<feature type="compositionally biased region" description="Low complexity" evidence="1">
    <location>
        <begin position="615"/>
        <end position="638"/>
    </location>
</feature>
<sequence length="1149" mass="125006">MSSPINSTCWYPWQAYSNAHPLVVERPIVTVLDDDTGSASFSRTSPSSGTSRTSYASTRSNCPRVTERQRNNNCNLQHSKRDYDSWVPGVFSASGIGNHSQRSSEPLFSSPLGHAVGNHDRVLPKERDLHSAAASKSGLFNLVKYPWGNNPIAVAIWLAQKINSIKKSQAPQSWMQDLEQNAPTSKFSRIPGRRHSQLPNGVSLYAVSEVHFPRTTKPCQSNNRHNGECQTEIDIERLYGEQRPSLDSFSTQSFCYQMDLEARRIAPSLVRLKSFKPGYGDRLFGIMADDHHIDVDTAAAGKLVVDVLATFTCSELQSQCQAATDALIKELDKETCQSPRFTKIFTMLSNDPIVTKAVDFIVAQINSCEFSLGLDGEYDGIRSLSNHHNNPKASHSPQSVNNEQLSIDTRALENDPNRSQCQPPTSFPLFSSPHPSGHVLPENTPTDITSVSMIETQSTYIPESVTPSIMPPRQSNRIRKPTLRAIEAKLSSQARPRVKSREQKASKKLESRPTQTEETIARTNEEYNDVKSGVDVANREASDTTDNVDLTPPVLAKRPMTARSIDEIAAMARNDAQRRTAAAGQPKRTTISRSIDEIAAAASLNRLMDTGTSGPTLPKQQPKPPKSTTLSSSATRALTPETNAMVEQLLDLATAASKPDFQPEIEIDLHRARRDWYAEQLAAALNKAATEKSLETNWAQTSQETIPDGDLLSSQPTPSNANAPWLETSVATLATQTEDFALSITGHADSACAAANDPDVPAGMAAVLTSPFTQVGSTVEQTSIEQLTTVEIPVSDKAVEPDVSKWPISSINQKFLDPSILSHSYLPRPWTDNDGWIHTGLGNDHNEEDVIVPNSYTWVRPRDSFNNPRIAPSPPRLKSLIQIELDDAFGYPPPGRKPNLPQDLEGQFVPEDVAVEKEKAKVFCAARIRGIAIDRSALLEDIRLAIKKHDEIHAANETASGSSDGIETANGKAPAKSSDTSAGTSKRTKASRKRNAGQALGIVAQKEDEDDPHVNLGKISRNKKRRLNIDVPIAESSSAALGHGSESGSPADGENVEIDLKPILLAPRGPGRPSRSAAAIAATAATRGVGKARQRRKHTQLQAHPESITSPASQSVTDEPANNSVATKPKDRPATEKDAVSVPRQGGQD</sequence>
<feature type="compositionally biased region" description="Basic and acidic residues" evidence="1">
    <location>
        <begin position="499"/>
        <end position="511"/>
    </location>
</feature>
<accession>A0A8H8CS37</accession>
<feature type="compositionally biased region" description="Low complexity" evidence="1">
    <location>
        <begin position="37"/>
        <end position="60"/>
    </location>
</feature>
<feature type="compositionally biased region" description="Basic and acidic residues" evidence="1">
    <location>
        <begin position="1128"/>
        <end position="1139"/>
    </location>
</feature>
<feature type="region of interest" description="Disordered" evidence="1">
    <location>
        <begin position="1064"/>
        <end position="1149"/>
    </location>
</feature>
<feature type="compositionally biased region" description="Basic residues" evidence="1">
    <location>
        <begin position="1090"/>
        <end position="1099"/>
    </location>
</feature>
<reference evidence="2 3" key="1">
    <citation type="submission" date="2021-01" db="EMBL/GenBank/DDBJ databases">
        <title>Chromosome-level genome assembly of a human fungal pathogen reveals clustering of transcriptionally co-regulated genes.</title>
        <authorList>
            <person name="Voorhies M."/>
            <person name="Cohen S."/>
            <person name="Shea T.P."/>
            <person name="Petrus S."/>
            <person name="Munoz J.F."/>
            <person name="Poplawski S."/>
            <person name="Goldman W.E."/>
            <person name="Michael T."/>
            <person name="Cuomo C.A."/>
            <person name="Sil A."/>
            <person name="Beyhan S."/>
        </authorList>
    </citation>
    <scope>NUCLEOTIDE SEQUENCE [LARGE SCALE GENOMIC DNA]</scope>
    <source>
        <strain evidence="2 3">G184AR</strain>
    </source>
</reference>
<name>A0A8H8CS37_AJECA</name>
<evidence type="ECO:0000313" key="3">
    <source>
        <dbReference type="Proteomes" id="UP000670092"/>
    </source>
</evidence>
<dbReference type="Proteomes" id="UP000670092">
    <property type="component" value="Unassembled WGS sequence"/>
</dbReference>
<gene>
    <name evidence="2" type="ORF">I7I52_11697</name>
</gene>
<comment type="caution">
    <text evidence="2">The sequence shown here is derived from an EMBL/GenBank/DDBJ whole genome shotgun (WGS) entry which is preliminary data.</text>
</comment>
<feature type="region of interest" description="Disordered" evidence="1">
    <location>
        <begin position="489"/>
        <end position="518"/>
    </location>
</feature>
<feature type="region of interest" description="Disordered" evidence="1">
    <location>
        <begin position="35"/>
        <end position="73"/>
    </location>
</feature>
<dbReference type="OrthoDB" id="4505596at2759"/>
<evidence type="ECO:0000313" key="2">
    <source>
        <dbReference type="EMBL" id="KAG5287810.1"/>
    </source>
</evidence>
<feature type="region of interest" description="Disordered" evidence="1">
    <location>
        <begin position="608"/>
        <end position="638"/>
    </location>
</feature>
<dbReference type="VEuPathDB" id="FungiDB:I7I52_11697"/>
<dbReference type="AlphaFoldDB" id="A0A8H8CS37"/>
<proteinExistence type="predicted"/>
<evidence type="ECO:0000256" key="1">
    <source>
        <dbReference type="SAM" id="MobiDB-lite"/>
    </source>
</evidence>
<protein>
    <submittedName>
        <fullName evidence="2">GPI-anchored cell surface glycoprotein</fullName>
    </submittedName>
</protein>
<organism evidence="2 3">
    <name type="scientific">Ajellomyces capsulatus</name>
    <name type="common">Darling's disease fungus</name>
    <name type="synonym">Histoplasma capsulatum</name>
    <dbReference type="NCBI Taxonomy" id="5037"/>
    <lineage>
        <taxon>Eukaryota</taxon>
        <taxon>Fungi</taxon>
        <taxon>Dikarya</taxon>
        <taxon>Ascomycota</taxon>
        <taxon>Pezizomycotina</taxon>
        <taxon>Eurotiomycetes</taxon>
        <taxon>Eurotiomycetidae</taxon>
        <taxon>Onygenales</taxon>
        <taxon>Ajellomycetaceae</taxon>
        <taxon>Histoplasma</taxon>
    </lineage>
</organism>
<dbReference type="EMBL" id="JAEVHI010000007">
    <property type="protein sequence ID" value="KAG5287810.1"/>
    <property type="molecule type" value="Genomic_DNA"/>
</dbReference>
<feature type="compositionally biased region" description="Basic residues" evidence="1">
    <location>
        <begin position="986"/>
        <end position="995"/>
    </location>
</feature>
<feature type="compositionally biased region" description="Low complexity" evidence="1">
    <location>
        <begin position="1077"/>
        <end position="1086"/>
    </location>
</feature>
<feature type="compositionally biased region" description="Polar residues" evidence="1">
    <location>
        <begin position="1107"/>
        <end position="1126"/>
    </location>
</feature>
<feature type="region of interest" description="Disordered" evidence="1">
    <location>
        <begin position="956"/>
        <end position="1021"/>
    </location>
</feature>